<dbReference type="EMBL" id="JAHLJV010000007">
    <property type="protein sequence ID" value="KAK1597803.1"/>
    <property type="molecule type" value="Genomic_DNA"/>
</dbReference>
<organism evidence="1 2">
    <name type="scientific">Colletotrichum navitas</name>
    <dbReference type="NCBI Taxonomy" id="681940"/>
    <lineage>
        <taxon>Eukaryota</taxon>
        <taxon>Fungi</taxon>
        <taxon>Dikarya</taxon>
        <taxon>Ascomycota</taxon>
        <taxon>Pezizomycotina</taxon>
        <taxon>Sordariomycetes</taxon>
        <taxon>Hypocreomycetidae</taxon>
        <taxon>Glomerellales</taxon>
        <taxon>Glomerellaceae</taxon>
        <taxon>Colletotrichum</taxon>
        <taxon>Colletotrichum graminicola species complex</taxon>
    </lineage>
</organism>
<comment type="caution">
    <text evidence="1">The sequence shown here is derived from an EMBL/GenBank/DDBJ whole genome shotgun (WGS) entry which is preliminary data.</text>
</comment>
<sequence length="159" mass="18538">MASESGDSFYATTSEKEELDIDKIKFINITSNEFNSLLSYLNNSSPTVNYRGLTKYLGFEYLNSAHTGLYIQEVFEEIYLKKILLDKLSYKDQEKVLKNNYKFQTAINYAKKGKEFPVNSYKTKIPLFTNLPLGNIYYQLLDIKALHTSKENQVDEEFY</sequence>
<evidence type="ECO:0000313" key="2">
    <source>
        <dbReference type="Proteomes" id="UP001230504"/>
    </source>
</evidence>
<name>A0AAD8Q868_9PEZI</name>
<reference evidence="1" key="1">
    <citation type="submission" date="2021-06" db="EMBL/GenBank/DDBJ databases">
        <title>Comparative genomics, transcriptomics and evolutionary studies reveal genomic signatures of adaptation to plant cell wall in hemibiotrophic fungi.</title>
        <authorList>
            <consortium name="DOE Joint Genome Institute"/>
            <person name="Baroncelli R."/>
            <person name="Diaz J.F."/>
            <person name="Benocci T."/>
            <person name="Peng M."/>
            <person name="Battaglia E."/>
            <person name="Haridas S."/>
            <person name="Andreopoulos W."/>
            <person name="Labutti K."/>
            <person name="Pangilinan J."/>
            <person name="Floch G.L."/>
            <person name="Makela M.R."/>
            <person name="Henrissat B."/>
            <person name="Grigoriev I.V."/>
            <person name="Crouch J.A."/>
            <person name="De Vries R.P."/>
            <person name="Sukno S.A."/>
            <person name="Thon M.R."/>
        </authorList>
    </citation>
    <scope>NUCLEOTIDE SEQUENCE</scope>
    <source>
        <strain evidence="1">CBS 125086</strain>
    </source>
</reference>
<accession>A0AAD8Q868</accession>
<evidence type="ECO:0000313" key="1">
    <source>
        <dbReference type="EMBL" id="KAK1597803.1"/>
    </source>
</evidence>
<dbReference type="GeneID" id="85444046"/>
<dbReference type="AlphaFoldDB" id="A0AAD8Q868"/>
<dbReference type="RefSeq" id="XP_060418575.1">
    <property type="nucleotide sequence ID" value="XM_060559806.1"/>
</dbReference>
<dbReference type="Proteomes" id="UP001230504">
    <property type="component" value="Unassembled WGS sequence"/>
</dbReference>
<protein>
    <submittedName>
        <fullName evidence="1">Uncharacterized protein</fullName>
    </submittedName>
</protein>
<proteinExistence type="predicted"/>
<keyword evidence="2" id="KW-1185">Reference proteome</keyword>
<gene>
    <name evidence="1" type="ORF">LY79DRAFT_576590</name>
</gene>